<proteinExistence type="inferred from homology"/>
<comment type="cofactor">
    <cofactor evidence="2 12">
        <name>Mg(2+)</name>
        <dbReference type="ChEBI" id="CHEBI:18420"/>
    </cofactor>
</comment>
<feature type="binding site" evidence="12">
    <location>
        <position position="18"/>
    </location>
    <ligand>
        <name>substrate</name>
    </ligand>
</feature>
<dbReference type="OMA" id="GMTLWQK"/>
<dbReference type="GO" id="GO:0008781">
    <property type="term" value="F:N-acylneuraminate cytidylyltransferase activity"/>
    <property type="evidence" value="ECO:0007669"/>
    <property type="project" value="TreeGrafter"/>
</dbReference>
<evidence type="ECO:0000256" key="2">
    <source>
        <dbReference type="ARBA" id="ARBA00001946"/>
    </source>
</evidence>
<dbReference type="PANTHER" id="PTHR21485:SF6">
    <property type="entry name" value="N-ACYLNEURAMINATE CYTIDYLYLTRANSFERASE-RELATED"/>
    <property type="match status" value="1"/>
</dbReference>
<dbReference type="Proteomes" id="UP000182379">
    <property type="component" value="Unassembled WGS sequence"/>
</dbReference>
<dbReference type="Pfam" id="PF08282">
    <property type="entry name" value="Hydrolase_3"/>
    <property type="match status" value="1"/>
</dbReference>
<evidence type="ECO:0000256" key="8">
    <source>
        <dbReference type="ARBA" id="ARBA00022801"/>
    </source>
</evidence>
<evidence type="ECO:0000256" key="4">
    <source>
        <dbReference type="ARBA" id="ARBA00011881"/>
    </source>
</evidence>
<dbReference type="SUPFAM" id="SSF56784">
    <property type="entry name" value="HAD-like"/>
    <property type="match status" value="1"/>
</dbReference>
<dbReference type="GeneID" id="78335372"/>
<dbReference type="RefSeq" id="WP_012939020.1">
    <property type="nucleotide sequence ID" value="NZ_CALAKB010000002.1"/>
</dbReference>
<protein>
    <recommendedName>
        <fullName evidence="6">3-deoxy-D-manno-octulosonate 8-phosphate phosphatase KdsC</fullName>
        <ecNumber evidence="5">3.1.3.45</ecNumber>
    </recommendedName>
    <alternativeName>
        <fullName evidence="11">KDO 8-P phosphatase</fullName>
    </alternativeName>
</protein>
<dbReference type="InterPro" id="IPR010023">
    <property type="entry name" value="KdsC_fam"/>
</dbReference>
<reference evidence="13 14" key="1">
    <citation type="submission" date="2016-10" db="EMBL/GenBank/DDBJ databases">
        <authorList>
            <person name="Varghese N."/>
            <person name="Submissions S."/>
        </authorList>
    </citation>
    <scope>NUCLEOTIDE SEQUENCE [LARGE SCALE GENOMIC DNA]</scope>
    <source>
        <strain evidence="13 14">WCC6</strain>
    </source>
</reference>
<dbReference type="Gene3D" id="3.40.50.1000">
    <property type="entry name" value="HAD superfamily/HAD-like"/>
    <property type="match status" value="1"/>
</dbReference>
<comment type="catalytic activity">
    <reaction evidence="1">
        <text>3-deoxy-alpha-D-manno-2-octulosonate-8-phosphate + H2O = 3-deoxy-alpha-D-manno-oct-2-ulosonate + phosphate</text>
        <dbReference type="Rhea" id="RHEA:11500"/>
        <dbReference type="ChEBI" id="CHEBI:15377"/>
        <dbReference type="ChEBI" id="CHEBI:43474"/>
        <dbReference type="ChEBI" id="CHEBI:85985"/>
        <dbReference type="ChEBI" id="CHEBI:85986"/>
        <dbReference type="EC" id="3.1.3.45"/>
    </reaction>
</comment>
<comment type="subunit">
    <text evidence="4">Homotetramer.</text>
</comment>
<evidence type="ECO:0000256" key="12">
    <source>
        <dbReference type="PIRSR" id="PIRSR006118-2"/>
    </source>
</evidence>
<evidence type="ECO:0000256" key="7">
    <source>
        <dbReference type="ARBA" id="ARBA00022723"/>
    </source>
</evidence>
<dbReference type="GO" id="GO:0009103">
    <property type="term" value="P:lipopolysaccharide biosynthetic process"/>
    <property type="evidence" value="ECO:0007669"/>
    <property type="project" value="UniProtKB-KW"/>
</dbReference>
<evidence type="ECO:0000256" key="9">
    <source>
        <dbReference type="ARBA" id="ARBA00022842"/>
    </source>
</evidence>
<dbReference type="SFLD" id="SFLDG01136">
    <property type="entry name" value="C1.6:_Phosphoserine_Phosphatas"/>
    <property type="match status" value="1"/>
</dbReference>
<organism evidence="13 14">
    <name type="scientific">Acidaminococcus fermentans</name>
    <dbReference type="NCBI Taxonomy" id="905"/>
    <lineage>
        <taxon>Bacteria</taxon>
        <taxon>Bacillati</taxon>
        <taxon>Bacillota</taxon>
        <taxon>Negativicutes</taxon>
        <taxon>Acidaminococcales</taxon>
        <taxon>Acidaminococcaceae</taxon>
        <taxon>Acidaminococcus</taxon>
    </lineage>
</organism>
<dbReference type="InterPro" id="IPR036412">
    <property type="entry name" value="HAD-like_sf"/>
</dbReference>
<dbReference type="CDD" id="cd01630">
    <property type="entry name" value="HAD_KDO-like"/>
    <property type="match status" value="1"/>
</dbReference>
<comment type="similarity">
    <text evidence="3">Belongs to the KdsC family.</text>
</comment>
<evidence type="ECO:0000313" key="13">
    <source>
        <dbReference type="EMBL" id="SDW98775.1"/>
    </source>
</evidence>
<dbReference type="GO" id="GO:0046872">
    <property type="term" value="F:metal ion binding"/>
    <property type="evidence" value="ECO:0007669"/>
    <property type="project" value="UniProtKB-KW"/>
</dbReference>
<feature type="binding site" evidence="12">
    <location>
        <position position="109"/>
    </location>
    <ligand>
        <name>Mg(2+)</name>
        <dbReference type="ChEBI" id="CHEBI:18420"/>
    </ligand>
</feature>
<evidence type="ECO:0000256" key="3">
    <source>
        <dbReference type="ARBA" id="ARBA00005893"/>
    </source>
</evidence>
<accession>A0A1H2Y1B9</accession>
<evidence type="ECO:0000256" key="6">
    <source>
        <dbReference type="ARBA" id="ARBA00020092"/>
    </source>
</evidence>
<evidence type="ECO:0000256" key="10">
    <source>
        <dbReference type="ARBA" id="ARBA00022985"/>
    </source>
</evidence>
<keyword evidence="7 12" id="KW-0479">Metal-binding</keyword>
<keyword evidence="10" id="KW-0448">Lipopolysaccharide biosynthesis</keyword>
<dbReference type="EMBL" id="FNOP01000010">
    <property type="protein sequence ID" value="SDW98775.1"/>
    <property type="molecule type" value="Genomic_DNA"/>
</dbReference>
<feature type="binding site" evidence="12">
    <location>
        <position position="16"/>
    </location>
    <ligand>
        <name>Mg(2+)</name>
        <dbReference type="ChEBI" id="CHEBI:18420"/>
    </ligand>
</feature>
<dbReference type="InterPro" id="IPR050793">
    <property type="entry name" value="CMP-NeuNAc_synthase"/>
</dbReference>
<dbReference type="PANTHER" id="PTHR21485">
    <property type="entry name" value="HAD SUPERFAMILY MEMBERS CMAS AND KDSC"/>
    <property type="match status" value="1"/>
</dbReference>
<dbReference type="SFLD" id="SFLDG01138">
    <property type="entry name" value="C1.6.2:_Deoxy-d-mannose-octulo"/>
    <property type="match status" value="1"/>
</dbReference>
<name>A0A1H2Y1B9_ACIFE</name>
<dbReference type="GO" id="GO:0019143">
    <property type="term" value="F:3-deoxy-manno-octulosonate-8-phosphatase activity"/>
    <property type="evidence" value="ECO:0007669"/>
    <property type="project" value="UniProtKB-EC"/>
</dbReference>
<dbReference type="AlphaFoldDB" id="A0A1H2Y1B9"/>
<dbReference type="NCBIfam" id="TIGR01670">
    <property type="entry name" value="KdsC-phosphatas"/>
    <property type="match status" value="1"/>
</dbReference>
<sequence length="180" mass="19559">MITEEQLAKIRLLALDVDGVLTDGSIIIGQEGELSKHFDARDGMGISLALRHGIQVALITGRHSEIVLHRAMELGISSVYENVVFKGKVLEKASNELDIPLEETAFMGDDLNDLPAFSKAAVTLAPADAAPEVRERAMLVSSCTGGHGAVRDVIERILKAKGLWEEIIRSYEIQGQGDRQ</sequence>
<dbReference type="SFLD" id="SFLDS00003">
    <property type="entry name" value="Haloacid_Dehalogenase"/>
    <property type="match status" value="1"/>
</dbReference>
<dbReference type="FunFam" id="3.40.50.1000:FF:000029">
    <property type="entry name" value="3-deoxy-D-manno-octulosonate 8-phosphate phosphatase KdsC"/>
    <property type="match status" value="1"/>
</dbReference>
<dbReference type="InterPro" id="IPR023214">
    <property type="entry name" value="HAD_sf"/>
</dbReference>
<evidence type="ECO:0000256" key="5">
    <source>
        <dbReference type="ARBA" id="ARBA00013066"/>
    </source>
</evidence>
<evidence type="ECO:0000256" key="11">
    <source>
        <dbReference type="ARBA" id="ARBA00031051"/>
    </source>
</evidence>
<keyword evidence="8" id="KW-0378">Hydrolase</keyword>
<gene>
    <name evidence="13" type="ORF">SAMN05216495_11015</name>
</gene>
<keyword evidence="9 12" id="KW-0460">Magnesium</keyword>
<evidence type="ECO:0000256" key="1">
    <source>
        <dbReference type="ARBA" id="ARBA00000898"/>
    </source>
</evidence>
<dbReference type="EC" id="3.1.3.45" evidence="5"/>
<evidence type="ECO:0000313" key="14">
    <source>
        <dbReference type="Proteomes" id="UP000182379"/>
    </source>
</evidence>
<comment type="caution">
    <text evidence="13">The sequence shown here is derived from an EMBL/GenBank/DDBJ whole genome shotgun (WGS) entry which is preliminary data.</text>
</comment>
<dbReference type="PIRSF" id="PIRSF006118">
    <property type="entry name" value="KDO8-P_Ptase"/>
    <property type="match status" value="1"/>
</dbReference>